<reference evidence="1" key="1">
    <citation type="submission" date="2018-05" db="EMBL/GenBank/DDBJ databases">
        <authorList>
            <person name="Lanie J.A."/>
            <person name="Ng W.-L."/>
            <person name="Kazmierczak K.M."/>
            <person name="Andrzejewski T.M."/>
            <person name="Davidsen T.M."/>
            <person name="Wayne K.J."/>
            <person name="Tettelin H."/>
            <person name="Glass J.I."/>
            <person name="Rusch D."/>
            <person name="Podicherti R."/>
            <person name="Tsui H.-C.T."/>
            <person name="Winkler M.E."/>
        </authorList>
    </citation>
    <scope>NUCLEOTIDE SEQUENCE</scope>
</reference>
<dbReference type="Gene3D" id="3.40.50.450">
    <property type="match status" value="1"/>
</dbReference>
<name>A0A381XII8_9ZZZZ</name>
<dbReference type="Pfam" id="PF05014">
    <property type="entry name" value="Nuc_deoxyrib_tr"/>
    <property type="match status" value="1"/>
</dbReference>
<proteinExistence type="predicted"/>
<dbReference type="EMBL" id="UINC01015229">
    <property type="protein sequence ID" value="SVA64281.1"/>
    <property type="molecule type" value="Genomic_DNA"/>
</dbReference>
<sequence length="158" mass="17812">MKKYIYLAGPIAGCTEEEATSWRDYVTSMLPYGIVGISPLRCEPVKEGMTYTDEGATDKMWSDPRAIATKNWLDTESCDLVLAYLPKELNDRRPSYGTVIEIGWAIGLRKPLIVVSDDKYLMDHPLIKHNASWRLKNLEDASEVIIGLFSDYVGPVTH</sequence>
<organism evidence="1">
    <name type="scientific">marine metagenome</name>
    <dbReference type="NCBI Taxonomy" id="408172"/>
    <lineage>
        <taxon>unclassified sequences</taxon>
        <taxon>metagenomes</taxon>
        <taxon>ecological metagenomes</taxon>
    </lineage>
</organism>
<evidence type="ECO:0000313" key="1">
    <source>
        <dbReference type="EMBL" id="SVA64281.1"/>
    </source>
</evidence>
<protein>
    <recommendedName>
        <fullName evidence="2">Nucleoside 2-deoxyribosyltransferase</fullName>
    </recommendedName>
</protein>
<accession>A0A381XII8</accession>
<evidence type="ECO:0008006" key="2">
    <source>
        <dbReference type="Google" id="ProtNLM"/>
    </source>
</evidence>
<gene>
    <name evidence="1" type="ORF">METZ01_LOCUS117135</name>
</gene>
<dbReference type="InterPro" id="IPR007710">
    <property type="entry name" value="Nucleoside_deoxyribTrfase"/>
</dbReference>
<dbReference type="AlphaFoldDB" id="A0A381XII8"/>
<dbReference type="SUPFAM" id="SSF52309">
    <property type="entry name" value="N-(deoxy)ribosyltransferase-like"/>
    <property type="match status" value="1"/>
</dbReference>